<reference evidence="2 3" key="1">
    <citation type="journal article" date="2022" name="G3 (Bethesda)">
        <title>Evaluating Illumina-, Nanopore-, and PacBio-based genome assembly strategies with the bald notothen, Trematomus borchgrevinki.</title>
        <authorList>
            <person name="Rayamajhi N."/>
            <person name="Cheng C.C."/>
            <person name="Catchen J.M."/>
        </authorList>
    </citation>
    <scope>NUCLEOTIDE SEQUENCE [LARGE SCALE GENOMIC DNA]</scope>
    <source>
        <strain evidence="2">AGRC-2024</strain>
    </source>
</reference>
<dbReference type="InterPro" id="IPR006578">
    <property type="entry name" value="MADF-dom"/>
</dbReference>
<dbReference type="Proteomes" id="UP001619887">
    <property type="component" value="Unassembled WGS sequence"/>
</dbReference>
<keyword evidence="3" id="KW-1185">Reference proteome</keyword>
<gene>
    <name evidence="2" type="ORF">OYC64_006709</name>
</gene>
<evidence type="ECO:0000313" key="2">
    <source>
        <dbReference type="EMBL" id="KAL3054427.1"/>
    </source>
</evidence>
<evidence type="ECO:0000313" key="3">
    <source>
        <dbReference type="Proteomes" id="UP001619887"/>
    </source>
</evidence>
<reference evidence="2 3" key="2">
    <citation type="journal article" date="2024" name="G3 (Bethesda)">
        <title>The genome of the cryopelagic Antarctic bald notothen, Trematomus borchgrevinki.</title>
        <authorList>
            <person name="Rayamajhi N."/>
            <person name="Rivera-Colon A.G."/>
            <person name="Minhas B.F."/>
            <person name="Cheng C.C."/>
            <person name="Catchen J.M."/>
        </authorList>
    </citation>
    <scope>NUCLEOTIDE SEQUENCE [LARGE SCALE GENOMIC DNA]</scope>
    <source>
        <strain evidence="2">AGRC-2024</strain>
    </source>
</reference>
<proteinExistence type="predicted"/>
<organism evidence="2 3">
    <name type="scientific">Pagothenia borchgrevinki</name>
    <name type="common">Bald rockcod</name>
    <name type="synonym">Trematomus borchgrevinki</name>
    <dbReference type="NCBI Taxonomy" id="8213"/>
    <lineage>
        <taxon>Eukaryota</taxon>
        <taxon>Metazoa</taxon>
        <taxon>Chordata</taxon>
        <taxon>Craniata</taxon>
        <taxon>Vertebrata</taxon>
        <taxon>Euteleostomi</taxon>
        <taxon>Actinopterygii</taxon>
        <taxon>Neopterygii</taxon>
        <taxon>Teleostei</taxon>
        <taxon>Neoteleostei</taxon>
        <taxon>Acanthomorphata</taxon>
        <taxon>Eupercaria</taxon>
        <taxon>Perciformes</taxon>
        <taxon>Notothenioidei</taxon>
        <taxon>Nototheniidae</taxon>
        <taxon>Pagothenia</taxon>
    </lineage>
</organism>
<dbReference type="Pfam" id="PF10545">
    <property type="entry name" value="MADF_DNA_bdg"/>
    <property type="match status" value="1"/>
</dbReference>
<sequence length="100" mass="11788">MEEKLAVGNHPVLYDQSLFTYRDTNRRSQAWREVAETVVGFHLFGEFISSLLVVGRVARKKSPSFRYAHLQDFFNTAVWTYRYRLSSRHSNFTLQDPVPF</sequence>
<accession>A0ABD2GK60</accession>
<comment type="caution">
    <text evidence="2">The sequence shown here is derived from an EMBL/GenBank/DDBJ whole genome shotgun (WGS) entry which is preliminary data.</text>
</comment>
<evidence type="ECO:0000259" key="1">
    <source>
        <dbReference type="Pfam" id="PF10545"/>
    </source>
</evidence>
<dbReference type="AlphaFoldDB" id="A0ABD2GK60"/>
<name>A0ABD2GK60_PAGBO</name>
<protein>
    <recommendedName>
        <fullName evidence="1">MADF domain-containing protein</fullName>
    </recommendedName>
</protein>
<dbReference type="EMBL" id="JBIYXZ010002078">
    <property type="protein sequence ID" value="KAL3054427.1"/>
    <property type="molecule type" value="Genomic_DNA"/>
</dbReference>
<feature type="domain" description="MADF" evidence="1">
    <location>
        <begin position="7"/>
        <end position="38"/>
    </location>
</feature>